<keyword evidence="3" id="KW-0067">ATP-binding</keyword>
<dbReference type="Pfam" id="PF02682">
    <property type="entry name" value="CT_C_D"/>
    <property type="match status" value="1"/>
</dbReference>
<dbReference type="SUPFAM" id="SSF160467">
    <property type="entry name" value="PH0987 N-terminal domain-like"/>
    <property type="match status" value="1"/>
</dbReference>
<evidence type="ECO:0000256" key="2">
    <source>
        <dbReference type="ARBA" id="ARBA00022801"/>
    </source>
</evidence>
<organism evidence="5 6">
    <name type="scientific">Endozoicomonas euniceicola</name>
    <dbReference type="NCBI Taxonomy" id="1234143"/>
    <lineage>
        <taxon>Bacteria</taxon>
        <taxon>Pseudomonadati</taxon>
        <taxon>Pseudomonadota</taxon>
        <taxon>Gammaproteobacteria</taxon>
        <taxon>Oceanospirillales</taxon>
        <taxon>Endozoicomonadaceae</taxon>
        <taxon>Endozoicomonas</taxon>
    </lineage>
</organism>
<dbReference type="Gene3D" id="3.30.1360.40">
    <property type="match status" value="1"/>
</dbReference>
<evidence type="ECO:0000259" key="4">
    <source>
        <dbReference type="SMART" id="SM00796"/>
    </source>
</evidence>
<sequence length="246" mass="27200">MKICPVNENSVIIYFADDLSPESTLRPSPEMADKVARFLSLIKQEMSACVIDAVPSYTSILVSFDLMTIEFQPFIQRLQRILDCPYDHQAVKAETPLIELPVYYGPEVALDAKAITEHTGLSFEEVINIHASTVYRVYAIGFAPGFAYLGNTDQRIAVPRKKTPRLKVPACSVALAGRQTAIYPGESPGGWQIIGRSPVSPIDYQRKNLSLFEVGAKVKFIPTSKSAFVDMGGSVSPEEQWVQEVL</sequence>
<keyword evidence="1" id="KW-0547">Nucleotide-binding</keyword>
<evidence type="ECO:0000256" key="1">
    <source>
        <dbReference type="ARBA" id="ARBA00022741"/>
    </source>
</evidence>
<dbReference type="PANTHER" id="PTHR34698:SF2">
    <property type="entry name" value="5-OXOPROLINASE SUBUNIT B"/>
    <property type="match status" value="1"/>
</dbReference>
<dbReference type="GO" id="GO:0017168">
    <property type="term" value="F:5-oxoprolinase (ATP-hydrolyzing) activity"/>
    <property type="evidence" value="ECO:0007669"/>
    <property type="project" value="UniProtKB-EC"/>
</dbReference>
<feature type="domain" description="Carboxyltransferase" evidence="4">
    <location>
        <begin position="1"/>
        <end position="212"/>
    </location>
</feature>
<protein>
    <submittedName>
        <fullName evidence="5">5-oxoprolinase subunit PxpB</fullName>
        <ecNumber evidence="5">3.5.2.9</ecNumber>
    </submittedName>
</protein>
<evidence type="ECO:0000313" key="5">
    <source>
        <dbReference type="EMBL" id="UYM13991.1"/>
    </source>
</evidence>
<dbReference type="RefSeq" id="WP_262595391.1">
    <property type="nucleotide sequence ID" value="NZ_CP103300.1"/>
</dbReference>
<dbReference type="Proteomes" id="UP001163255">
    <property type="component" value="Chromosome"/>
</dbReference>
<dbReference type="InterPro" id="IPR003833">
    <property type="entry name" value="CT_C_D"/>
</dbReference>
<dbReference type="InterPro" id="IPR029000">
    <property type="entry name" value="Cyclophilin-like_dom_sf"/>
</dbReference>
<dbReference type="Gene3D" id="2.40.100.10">
    <property type="entry name" value="Cyclophilin-like"/>
    <property type="match status" value="1"/>
</dbReference>
<keyword evidence="2 5" id="KW-0378">Hydrolase</keyword>
<accession>A0ABY6GPB6</accession>
<proteinExistence type="predicted"/>
<dbReference type="NCBIfam" id="TIGR00370">
    <property type="entry name" value="5-oxoprolinase subunit PxpB"/>
    <property type="match status" value="1"/>
</dbReference>
<dbReference type="SUPFAM" id="SSF50891">
    <property type="entry name" value="Cyclophilin-like"/>
    <property type="match status" value="1"/>
</dbReference>
<reference evidence="5" key="1">
    <citation type="submission" date="2022-10" db="EMBL/GenBank/DDBJ databases">
        <title>Completed Genome Sequence of two octocoral isolated bacterium, Endozoicomonas euniceicola EF212T and Endozoicomonas gorgoniicola PS125T.</title>
        <authorList>
            <person name="Chiou Y.-J."/>
            <person name="Chen Y.-H."/>
        </authorList>
    </citation>
    <scope>NUCLEOTIDE SEQUENCE</scope>
    <source>
        <strain evidence="5">EF212</strain>
    </source>
</reference>
<evidence type="ECO:0000313" key="6">
    <source>
        <dbReference type="Proteomes" id="UP001163255"/>
    </source>
</evidence>
<dbReference type="EC" id="3.5.2.9" evidence="5"/>
<dbReference type="EMBL" id="CP103300">
    <property type="protein sequence ID" value="UYM13991.1"/>
    <property type="molecule type" value="Genomic_DNA"/>
</dbReference>
<dbReference type="InterPro" id="IPR010016">
    <property type="entry name" value="PxpB"/>
</dbReference>
<name>A0ABY6GPB6_9GAMM</name>
<dbReference type="PANTHER" id="PTHR34698">
    <property type="entry name" value="5-OXOPROLINASE SUBUNIT B"/>
    <property type="match status" value="1"/>
</dbReference>
<gene>
    <name evidence="5" type="primary">pxpB</name>
    <name evidence="5" type="ORF">NX720_13825</name>
</gene>
<evidence type="ECO:0000256" key="3">
    <source>
        <dbReference type="ARBA" id="ARBA00022840"/>
    </source>
</evidence>
<keyword evidence="6" id="KW-1185">Reference proteome</keyword>
<dbReference type="SMART" id="SM00796">
    <property type="entry name" value="AHS1"/>
    <property type="match status" value="1"/>
</dbReference>